<name>A0A9P7EXU0_9AGAM</name>
<dbReference type="RefSeq" id="XP_041288305.1">
    <property type="nucleotide sequence ID" value="XM_041442095.1"/>
</dbReference>
<dbReference type="GeneID" id="64704354"/>
<dbReference type="Proteomes" id="UP000823399">
    <property type="component" value="Unassembled WGS sequence"/>
</dbReference>
<dbReference type="AlphaFoldDB" id="A0A9P7EXU0"/>
<accession>A0A9P7EXU0</accession>
<dbReference type="EMBL" id="JABBWM010000068">
    <property type="protein sequence ID" value="KAG2096713.1"/>
    <property type="molecule type" value="Genomic_DNA"/>
</dbReference>
<organism evidence="1 2">
    <name type="scientific">Suillus discolor</name>
    <dbReference type="NCBI Taxonomy" id="1912936"/>
    <lineage>
        <taxon>Eukaryota</taxon>
        <taxon>Fungi</taxon>
        <taxon>Dikarya</taxon>
        <taxon>Basidiomycota</taxon>
        <taxon>Agaricomycotina</taxon>
        <taxon>Agaricomycetes</taxon>
        <taxon>Agaricomycetidae</taxon>
        <taxon>Boletales</taxon>
        <taxon>Suillineae</taxon>
        <taxon>Suillaceae</taxon>
        <taxon>Suillus</taxon>
    </lineage>
</organism>
<keyword evidence="2" id="KW-1185">Reference proteome</keyword>
<comment type="caution">
    <text evidence="1">The sequence shown here is derived from an EMBL/GenBank/DDBJ whole genome shotgun (WGS) entry which is preliminary data.</text>
</comment>
<reference evidence="1" key="1">
    <citation type="journal article" date="2020" name="New Phytol.">
        <title>Comparative genomics reveals dynamic genome evolution in host specialist ectomycorrhizal fungi.</title>
        <authorList>
            <person name="Lofgren L.A."/>
            <person name="Nguyen N.H."/>
            <person name="Vilgalys R."/>
            <person name="Ruytinx J."/>
            <person name="Liao H.L."/>
            <person name="Branco S."/>
            <person name="Kuo A."/>
            <person name="LaButti K."/>
            <person name="Lipzen A."/>
            <person name="Andreopoulos W."/>
            <person name="Pangilinan J."/>
            <person name="Riley R."/>
            <person name="Hundley H."/>
            <person name="Na H."/>
            <person name="Barry K."/>
            <person name="Grigoriev I.V."/>
            <person name="Stajich J.E."/>
            <person name="Kennedy P.G."/>
        </authorList>
    </citation>
    <scope>NUCLEOTIDE SEQUENCE</scope>
    <source>
        <strain evidence="1">FC423</strain>
    </source>
</reference>
<dbReference type="OrthoDB" id="2685402at2759"/>
<proteinExistence type="predicted"/>
<protein>
    <submittedName>
        <fullName evidence="1">Uncharacterized protein</fullName>
    </submittedName>
</protein>
<evidence type="ECO:0000313" key="2">
    <source>
        <dbReference type="Proteomes" id="UP000823399"/>
    </source>
</evidence>
<evidence type="ECO:0000313" key="1">
    <source>
        <dbReference type="EMBL" id="KAG2096713.1"/>
    </source>
</evidence>
<gene>
    <name evidence="1" type="ORF">F5147DRAFT_778221</name>
</gene>
<sequence>MFLIKQPSVKSHVLNYELCPPLDLMHDLDSYSAYYDPLYYPHYHPEIFSTPENFCAWLQASLSFHGDVCGSCRPLYKSTAVIYDGSALCVHVDDTSMMLACSHFESPLYSHCSVFHRHASFHIAATSSPGAHHVSAASCMAAHVDDDPGWFTYPDDCVRSHLLALSAPILSSAMRPLCQRRSLVPCNKNNCIDFIMRHFSAHKTQLSVLMPDDFLDHLTSTVVPFGCPRTRVSILAAKFQNLYSEQVASALRAPPDVVGVYDVPTVLSAASVSISMPWLTVSLDDLTRRLEKLSRAEIQLCLHRLPSTF</sequence>